<gene>
    <name evidence="2" type="primary">rsfS</name>
    <name evidence="3" type="ORF">phytr_5670</name>
</gene>
<dbReference type="InterPro" id="IPR004394">
    <property type="entry name" value="Iojap/RsfS/C7orf30"/>
</dbReference>
<sequence>MEEINLKDFVLSKLEEKKAEEIKIFDTKNLHIASYIIVANGRSIKNVSAMADYISCEIKKKLGLNVALEGVNHSNWVVLDIQSVILHIFHPETRDYYNIDDIFTKAA</sequence>
<proteinExistence type="inferred from homology"/>
<evidence type="ECO:0000256" key="2">
    <source>
        <dbReference type="HAMAP-Rule" id="MF_01477"/>
    </source>
</evidence>
<dbReference type="GO" id="GO:0005737">
    <property type="term" value="C:cytoplasm"/>
    <property type="evidence" value="ECO:0007669"/>
    <property type="project" value="UniProtKB-SubCell"/>
</dbReference>
<dbReference type="OrthoDB" id="9793681at2"/>
<evidence type="ECO:0000313" key="3">
    <source>
        <dbReference type="EMBL" id="AVP87510.1"/>
    </source>
</evidence>
<comment type="subunit">
    <text evidence="2">Interacts with ribosomal protein uL14 (rplN).</text>
</comment>
<dbReference type="Gene3D" id="3.30.460.10">
    <property type="entry name" value="Beta Polymerase, domain 2"/>
    <property type="match status" value="1"/>
</dbReference>
<evidence type="ECO:0000256" key="1">
    <source>
        <dbReference type="ARBA" id="ARBA00010574"/>
    </source>
</evidence>
<organism evidence="3 4">
    <name type="scientific">Candidatus Phycorickettsia trachydisci</name>
    <dbReference type="NCBI Taxonomy" id="2115978"/>
    <lineage>
        <taxon>Bacteria</taxon>
        <taxon>Pseudomonadati</taxon>
        <taxon>Pseudomonadota</taxon>
        <taxon>Alphaproteobacteria</taxon>
        <taxon>Rickettsiales</taxon>
        <taxon>Rickettsiaceae</taxon>
        <taxon>Candidatus Phycorickettsia</taxon>
    </lineage>
</organism>
<reference evidence="3 4" key="1">
    <citation type="submission" date="2018-03" db="EMBL/GenBank/DDBJ databases">
        <title>A gene transfer event suggests a long-term partnership between eustigmatophyte algae and a novel lineage of endosymbiotic bacteria.</title>
        <authorList>
            <person name="Yurchenko T."/>
            <person name="Sevcikova T."/>
            <person name="Pribyl P."/>
            <person name="El Karkouri K."/>
            <person name="Klimes V."/>
            <person name="Amaral R."/>
            <person name="Zbrankova V."/>
            <person name="Kim E."/>
            <person name="Raoult D."/>
            <person name="Santos L.M.A."/>
            <person name="Elias M."/>
        </authorList>
    </citation>
    <scope>NUCLEOTIDE SEQUENCE [LARGE SCALE GENOMIC DNA]</scope>
    <source>
        <strain evidence="3">CCALA 838</strain>
    </source>
</reference>
<dbReference type="GO" id="GO:0042256">
    <property type="term" value="P:cytosolic ribosome assembly"/>
    <property type="evidence" value="ECO:0007669"/>
    <property type="project" value="UniProtKB-UniRule"/>
</dbReference>
<dbReference type="RefSeq" id="WP_106874369.1">
    <property type="nucleotide sequence ID" value="NZ_CP027845.1"/>
</dbReference>
<dbReference type="PANTHER" id="PTHR21043">
    <property type="entry name" value="IOJAP SUPERFAMILY ORTHOLOG"/>
    <property type="match status" value="1"/>
</dbReference>
<dbReference type="GO" id="GO:0017148">
    <property type="term" value="P:negative regulation of translation"/>
    <property type="evidence" value="ECO:0007669"/>
    <property type="project" value="UniProtKB-UniRule"/>
</dbReference>
<dbReference type="AlphaFoldDB" id="A0A2P1P8A4"/>
<keyword evidence="2" id="KW-0678">Repressor</keyword>
<comment type="function">
    <text evidence="2">Functions as a ribosomal silencing factor. Interacts with ribosomal protein uL14 (rplN), blocking formation of intersubunit bridge B8. Prevents association of the 30S and 50S ribosomal subunits and the formation of functional ribosomes, thus repressing translation.</text>
</comment>
<dbReference type="SUPFAM" id="SSF81301">
    <property type="entry name" value="Nucleotidyltransferase"/>
    <property type="match status" value="1"/>
</dbReference>
<dbReference type="EMBL" id="CP027845">
    <property type="protein sequence ID" value="AVP87510.1"/>
    <property type="molecule type" value="Genomic_DNA"/>
</dbReference>
<dbReference type="KEGG" id="ptc:phytr_5670"/>
<dbReference type="InterPro" id="IPR043519">
    <property type="entry name" value="NT_sf"/>
</dbReference>
<evidence type="ECO:0000313" key="4">
    <source>
        <dbReference type="Proteomes" id="UP000241762"/>
    </source>
</evidence>
<dbReference type="PANTHER" id="PTHR21043:SF0">
    <property type="entry name" value="MITOCHONDRIAL ASSEMBLY OF RIBOSOMAL LARGE SUBUNIT PROTEIN 1"/>
    <property type="match status" value="1"/>
</dbReference>
<dbReference type="GO" id="GO:0043023">
    <property type="term" value="F:ribosomal large subunit binding"/>
    <property type="evidence" value="ECO:0007669"/>
    <property type="project" value="TreeGrafter"/>
</dbReference>
<keyword evidence="4" id="KW-1185">Reference proteome</keyword>
<accession>A0A2P1P8A4</accession>
<dbReference type="Proteomes" id="UP000241762">
    <property type="component" value="Chromosome"/>
</dbReference>
<dbReference type="NCBIfam" id="TIGR00090">
    <property type="entry name" value="rsfS_iojap_ybeB"/>
    <property type="match status" value="1"/>
</dbReference>
<dbReference type="Pfam" id="PF02410">
    <property type="entry name" value="RsfS"/>
    <property type="match status" value="1"/>
</dbReference>
<keyword evidence="2" id="KW-0963">Cytoplasm</keyword>
<keyword evidence="2" id="KW-0810">Translation regulation</keyword>
<dbReference type="GO" id="GO:0090071">
    <property type="term" value="P:negative regulation of ribosome biogenesis"/>
    <property type="evidence" value="ECO:0007669"/>
    <property type="project" value="UniProtKB-UniRule"/>
</dbReference>
<comment type="subcellular location">
    <subcellularLocation>
        <location evidence="2">Cytoplasm</location>
    </subcellularLocation>
</comment>
<name>A0A2P1P8A4_9RICK</name>
<protein>
    <recommendedName>
        <fullName evidence="2">Ribosomal silencing factor RsfS</fullName>
    </recommendedName>
</protein>
<comment type="similarity">
    <text evidence="1 2">Belongs to the Iojap/RsfS family.</text>
</comment>
<dbReference type="HAMAP" id="MF_01477">
    <property type="entry name" value="Iojap_RsfS"/>
    <property type="match status" value="1"/>
</dbReference>